<organism evidence="1 2">
    <name type="scientific">Megasphaera vaginalis</name>
    <name type="common">ex Srinivasan et al. 2021</name>
    <dbReference type="NCBI Taxonomy" id="1111454"/>
    <lineage>
        <taxon>Bacteria</taxon>
        <taxon>Bacillati</taxon>
        <taxon>Bacillota</taxon>
        <taxon>Negativicutes</taxon>
        <taxon>Veillonellales</taxon>
        <taxon>Veillonellaceae</taxon>
        <taxon>Megasphaera</taxon>
    </lineage>
</organism>
<dbReference type="PATRIC" id="fig|1111454.3.peg.1399"/>
<keyword evidence="2" id="KW-1185">Reference proteome</keyword>
<name>U7UIQ8_9FIRM</name>
<sequence>MHLRNGSVVRRRYTAAAVDIILSYTLLFAEQEDIFMTECVYN</sequence>
<evidence type="ECO:0000313" key="2">
    <source>
        <dbReference type="Proteomes" id="UP000017090"/>
    </source>
</evidence>
<proteinExistence type="predicted"/>
<comment type="caution">
    <text evidence="1">The sequence shown here is derived from an EMBL/GenBank/DDBJ whole genome shotgun (WGS) entry which is preliminary data.</text>
</comment>
<protein>
    <submittedName>
        <fullName evidence="1">Uncharacterized protein</fullName>
    </submittedName>
</protein>
<reference evidence="1 2" key="1">
    <citation type="submission" date="2013-09" db="EMBL/GenBank/DDBJ databases">
        <authorList>
            <person name="Durkin A.S."/>
            <person name="Haft D.R."/>
            <person name="McCorrison J."/>
            <person name="Torralba M."/>
            <person name="Gillis M."/>
            <person name="Haft D.H."/>
            <person name="Methe B."/>
            <person name="Sutton G."/>
            <person name="Nelson K.E."/>
        </authorList>
    </citation>
    <scope>NUCLEOTIDE SEQUENCE [LARGE SCALE GENOMIC DNA]</scope>
    <source>
        <strain evidence="1 2">BV3C16-1</strain>
    </source>
</reference>
<accession>U7UIQ8</accession>
<dbReference type="STRING" id="1111454.HMPREF1250_1479"/>
<gene>
    <name evidence="1" type="ORF">HMPREF1250_1479</name>
</gene>
<dbReference type="EMBL" id="AWXA01000037">
    <property type="protein sequence ID" value="ERT59215.1"/>
    <property type="molecule type" value="Genomic_DNA"/>
</dbReference>
<dbReference type="AlphaFoldDB" id="U7UIQ8"/>
<dbReference type="Proteomes" id="UP000017090">
    <property type="component" value="Unassembled WGS sequence"/>
</dbReference>
<evidence type="ECO:0000313" key="1">
    <source>
        <dbReference type="EMBL" id="ERT59215.1"/>
    </source>
</evidence>